<reference evidence="3" key="1">
    <citation type="journal article" date="2019" name="Int. J. Syst. Evol. Microbiol.">
        <title>The Global Catalogue of Microorganisms (GCM) 10K type strain sequencing project: providing services to taxonomists for standard genome sequencing and annotation.</title>
        <authorList>
            <consortium name="The Broad Institute Genomics Platform"/>
            <consortium name="The Broad Institute Genome Sequencing Center for Infectious Disease"/>
            <person name="Wu L."/>
            <person name="Ma J."/>
        </authorList>
    </citation>
    <scope>NUCLEOTIDE SEQUENCE [LARGE SCALE GENOMIC DNA]</scope>
    <source>
        <strain evidence="3">JCM 4788</strain>
    </source>
</reference>
<evidence type="ECO:0000313" key="3">
    <source>
        <dbReference type="Proteomes" id="UP001500879"/>
    </source>
</evidence>
<proteinExistence type="predicted"/>
<dbReference type="RefSeq" id="WP_344028400.1">
    <property type="nucleotide sequence ID" value="NZ_BAAABX010000055.1"/>
</dbReference>
<dbReference type="Pfam" id="PF13822">
    <property type="entry name" value="ACC_epsilon"/>
    <property type="match status" value="1"/>
</dbReference>
<keyword evidence="1" id="KW-0812">Transmembrane</keyword>
<evidence type="ECO:0000313" key="2">
    <source>
        <dbReference type="EMBL" id="GAA0422542.1"/>
    </source>
</evidence>
<dbReference type="InterPro" id="IPR032716">
    <property type="entry name" value="ACC_epsilon"/>
</dbReference>
<sequence>MTDPLPADPLVRVERGAAGHEELAAVTAVLLACAVAGAGVALPAGFSAHGLLRTPAHWRPSGFASPISWRHRTG</sequence>
<keyword evidence="1" id="KW-0472">Membrane</keyword>
<keyword evidence="1" id="KW-1133">Transmembrane helix</keyword>
<organism evidence="2 3">
    <name type="scientific">Streptomyces luteireticuli</name>
    <dbReference type="NCBI Taxonomy" id="173858"/>
    <lineage>
        <taxon>Bacteria</taxon>
        <taxon>Bacillati</taxon>
        <taxon>Actinomycetota</taxon>
        <taxon>Actinomycetes</taxon>
        <taxon>Kitasatosporales</taxon>
        <taxon>Streptomycetaceae</taxon>
        <taxon>Streptomyces</taxon>
    </lineage>
</organism>
<protein>
    <submittedName>
        <fullName evidence="2">Uncharacterized protein</fullName>
    </submittedName>
</protein>
<keyword evidence="3" id="KW-1185">Reference proteome</keyword>
<feature type="transmembrane region" description="Helical" evidence="1">
    <location>
        <begin position="23"/>
        <end position="46"/>
    </location>
</feature>
<evidence type="ECO:0000256" key="1">
    <source>
        <dbReference type="SAM" id="Phobius"/>
    </source>
</evidence>
<comment type="caution">
    <text evidence="2">The sequence shown here is derived from an EMBL/GenBank/DDBJ whole genome shotgun (WGS) entry which is preliminary data.</text>
</comment>
<name>A0ABP3ISG9_9ACTN</name>
<accession>A0ABP3ISG9</accession>
<dbReference type="EMBL" id="BAAABX010000055">
    <property type="protein sequence ID" value="GAA0422542.1"/>
    <property type="molecule type" value="Genomic_DNA"/>
</dbReference>
<gene>
    <name evidence="2" type="ORF">GCM10010357_49940</name>
</gene>
<dbReference type="Proteomes" id="UP001500879">
    <property type="component" value="Unassembled WGS sequence"/>
</dbReference>